<feature type="region of interest" description="Disordered" evidence="1">
    <location>
        <begin position="411"/>
        <end position="431"/>
    </location>
</feature>
<dbReference type="Proteomes" id="UP000316714">
    <property type="component" value="Unassembled WGS sequence"/>
</dbReference>
<evidence type="ECO:0000313" key="2">
    <source>
        <dbReference type="EMBL" id="TWT35630.1"/>
    </source>
</evidence>
<organism evidence="2 3">
    <name type="scientific">Posidoniimonas corsicana</name>
    <dbReference type="NCBI Taxonomy" id="1938618"/>
    <lineage>
        <taxon>Bacteria</taxon>
        <taxon>Pseudomonadati</taxon>
        <taxon>Planctomycetota</taxon>
        <taxon>Planctomycetia</taxon>
        <taxon>Pirellulales</taxon>
        <taxon>Lacipirellulaceae</taxon>
        <taxon>Posidoniimonas</taxon>
    </lineage>
</organism>
<gene>
    <name evidence="2" type="ORF">KOR34_05240</name>
</gene>
<proteinExistence type="predicted"/>
<dbReference type="OrthoDB" id="264225at2"/>
<dbReference type="EMBL" id="SIHJ01000001">
    <property type="protein sequence ID" value="TWT35630.1"/>
    <property type="molecule type" value="Genomic_DNA"/>
</dbReference>
<name>A0A5C5VC87_9BACT</name>
<evidence type="ECO:0000256" key="1">
    <source>
        <dbReference type="SAM" id="MobiDB-lite"/>
    </source>
</evidence>
<sequence length="431" mass="45099">MDLQGLVNVSGVANLLGTTTFRSTSTTDVTAGSTLVVWGETYYDGGLIDASGIVEQAGDAFVTADQTISTTSVFDWDGPLNDSSFTVENGREFHLTAGSLNPSHNVYNGYLSIHGGLLNVDVADDQWFLADMLRLISGVKGEGAAIRGVDLDVTGGVVAPGPSTHTIFAKTRFVGAGLSFSVGSGTTVRFDASVEFNDGVHSGLDVVTIAQTALVDGGDVASPVFNIEAPAKAELRSGRLRAGELSADGDFTMVGGVLSADVFRGDLVNKCGAMGPGPNPLATGDMVVEGDYEQNDLSTLDIQLASETVFGTITVVGEAVLDGRLNVELLGTYAPVLGDTFKILTAAAINGEFPHLSLLSLGGQLGWNLNYSANMLSLEVADVVFEGDYNDDGVVDAADYTVWRDQFGADRPRLPNEQATPGEVTMEDYDV</sequence>
<evidence type="ECO:0000313" key="3">
    <source>
        <dbReference type="Proteomes" id="UP000316714"/>
    </source>
</evidence>
<reference evidence="2 3" key="1">
    <citation type="submission" date="2019-02" db="EMBL/GenBank/DDBJ databases">
        <title>Deep-cultivation of Planctomycetes and their phenomic and genomic characterization uncovers novel biology.</title>
        <authorList>
            <person name="Wiegand S."/>
            <person name="Jogler M."/>
            <person name="Boedeker C."/>
            <person name="Pinto D."/>
            <person name="Vollmers J."/>
            <person name="Rivas-Marin E."/>
            <person name="Kohn T."/>
            <person name="Peeters S.H."/>
            <person name="Heuer A."/>
            <person name="Rast P."/>
            <person name="Oberbeckmann S."/>
            <person name="Bunk B."/>
            <person name="Jeske O."/>
            <person name="Meyerdierks A."/>
            <person name="Storesund J.E."/>
            <person name="Kallscheuer N."/>
            <person name="Luecker S."/>
            <person name="Lage O.M."/>
            <person name="Pohl T."/>
            <person name="Merkel B.J."/>
            <person name="Hornburger P."/>
            <person name="Mueller R.-W."/>
            <person name="Bruemmer F."/>
            <person name="Labrenz M."/>
            <person name="Spormann A.M."/>
            <person name="Op Den Camp H."/>
            <person name="Overmann J."/>
            <person name="Amann R."/>
            <person name="Jetten M.S.M."/>
            <person name="Mascher T."/>
            <person name="Medema M.H."/>
            <person name="Devos D.P."/>
            <person name="Kaster A.-K."/>
            <person name="Ovreas L."/>
            <person name="Rohde M."/>
            <person name="Galperin M.Y."/>
            <person name="Jogler C."/>
        </authorList>
    </citation>
    <scope>NUCLEOTIDE SEQUENCE [LARGE SCALE GENOMIC DNA]</scope>
    <source>
        <strain evidence="2 3">KOR34</strain>
    </source>
</reference>
<dbReference type="PROSITE" id="PS00018">
    <property type="entry name" value="EF_HAND_1"/>
    <property type="match status" value="1"/>
</dbReference>
<dbReference type="RefSeq" id="WP_146561943.1">
    <property type="nucleotide sequence ID" value="NZ_SIHJ01000001.1"/>
</dbReference>
<keyword evidence="3" id="KW-1185">Reference proteome</keyword>
<accession>A0A5C5VC87</accession>
<dbReference type="InterPro" id="IPR018247">
    <property type="entry name" value="EF_Hand_1_Ca_BS"/>
</dbReference>
<comment type="caution">
    <text evidence="2">The sequence shown here is derived from an EMBL/GenBank/DDBJ whole genome shotgun (WGS) entry which is preliminary data.</text>
</comment>
<dbReference type="AlphaFoldDB" id="A0A5C5VC87"/>
<evidence type="ECO:0008006" key="4">
    <source>
        <dbReference type="Google" id="ProtNLM"/>
    </source>
</evidence>
<protein>
    <recommendedName>
        <fullName evidence="4">Dockerin domain-containing protein</fullName>
    </recommendedName>
</protein>